<keyword evidence="1" id="KW-0732">Signal</keyword>
<dbReference type="EMBL" id="JBHUEY010000001">
    <property type="protein sequence ID" value="MFD1784222.1"/>
    <property type="molecule type" value="Genomic_DNA"/>
</dbReference>
<comment type="caution">
    <text evidence="2">The sequence shown here is derived from an EMBL/GenBank/DDBJ whole genome shotgun (WGS) entry which is preliminary data.</text>
</comment>
<dbReference type="RefSeq" id="WP_377283825.1">
    <property type="nucleotide sequence ID" value="NZ_JBHRSI010000009.1"/>
</dbReference>
<dbReference type="Proteomes" id="UP001597237">
    <property type="component" value="Unassembled WGS sequence"/>
</dbReference>
<organism evidence="2 3">
    <name type="scientific">Phenylobacterium terrae</name>
    <dbReference type="NCBI Taxonomy" id="2665495"/>
    <lineage>
        <taxon>Bacteria</taxon>
        <taxon>Pseudomonadati</taxon>
        <taxon>Pseudomonadota</taxon>
        <taxon>Alphaproteobacteria</taxon>
        <taxon>Caulobacterales</taxon>
        <taxon>Caulobacteraceae</taxon>
        <taxon>Phenylobacterium</taxon>
    </lineage>
</organism>
<name>A0ABW4N2W2_9CAUL</name>
<sequence>MASVAFLIALAALQAGAATAPQPRVLACDVPDTITSAPGAAGPLATKQRVFRIGPGRLEEWSGIYGDFGPNLCDVAACVTEPGKTEGTISTASVAYTIGVDAVSGAGYWRVIGATGFRQTEGTCRPVPDPAAQRRP</sequence>
<protein>
    <submittedName>
        <fullName evidence="2">Uncharacterized protein</fullName>
    </submittedName>
</protein>
<feature type="signal peptide" evidence="1">
    <location>
        <begin position="1"/>
        <end position="17"/>
    </location>
</feature>
<proteinExistence type="predicted"/>
<evidence type="ECO:0000313" key="2">
    <source>
        <dbReference type="EMBL" id="MFD1784222.1"/>
    </source>
</evidence>
<gene>
    <name evidence="2" type="ORF">ACFSC0_12515</name>
</gene>
<evidence type="ECO:0000313" key="3">
    <source>
        <dbReference type="Proteomes" id="UP001597237"/>
    </source>
</evidence>
<keyword evidence="3" id="KW-1185">Reference proteome</keyword>
<evidence type="ECO:0000256" key="1">
    <source>
        <dbReference type="SAM" id="SignalP"/>
    </source>
</evidence>
<reference evidence="3" key="1">
    <citation type="journal article" date="2019" name="Int. J. Syst. Evol. Microbiol.">
        <title>The Global Catalogue of Microorganisms (GCM) 10K type strain sequencing project: providing services to taxonomists for standard genome sequencing and annotation.</title>
        <authorList>
            <consortium name="The Broad Institute Genomics Platform"/>
            <consortium name="The Broad Institute Genome Sequencing Center for Infectious Disease"/>
            <person name="Wu L."/>
            <person name="Ma J."/>
        </authorList>
    </citation>
    <scope>NUCLEOTIDE SEQUENCE [LARGE SCALE GENOMIC DNA]</scope>
    <source>
        <strain evidence="3">DFY28</strain>
    </source>
</reference>
<feature type="chain" id="PRO_5046126120" evidence="1">
    <location>
        <begin position="18"/>
        <end position="136"/>
    </location>
</feature>
<accession>A0ABW4N2W2</accession>